<evidence type="ECO:0000313" key="7">
    <source>
        <dbReference type="Proteomes" id="UP000565078"/>
    </source>
</evidence>
<evidence type="ECO:0000256" key="1">
    <source>
        <dbReference type="ARBA" id="ARBA00022679"/>
    </source>
</evidence>
<sequence length="446" mass="48629">MLSLDCNFISRKILPLVKKGDIVFFGGYYHLSGMKKGFAKLIKKIRVKGAKVFFDTTFDEHGRFEIRPFAKLIDLLFINQEELGRVSGKKTIVKAINWLHSAGINEVVLKEGRDGASCFCGGASFHAPALGIIAKNTTGAGDYFNAGFVWARANGFGAANCLAAGNFVAGKKVSHAGYYVPPGKMLEDYVASGNIVAVEKVAGYNALSKRAASLIVRALQENPYCVLCLCAGKTPLGTYRELVKAYRRREADFSRATFIELDEYMGKIRKNEGFGHMLLKKFIEKVNFREKNVFLFDSASENFENECRKFRSLVARKGIGFLLLGIGENGHIAFNEPGTSFGSGVHLQPVSQGLLKSRGQYFSSVFPAYAITLGVKEIMASKKIVLVASGKKKAKAVAKALNKGVSQNVPASVLQRHPDATFILDRAAAGSVHAGKQRDAEACQQI</sequence>
<comment type="caution">
    <text evidence="6">The sequence shown here is derived from an EMBL/GenBank/DDBJ whole genome shotgun (WGS) entry which is preliminary data.</text>
</comment>
<dbReference type="InterPro" id="IPR004547">
    <property type="entry name" value="Glucosamine6P_isomerase"/>
</dbReference>
<dbReference type="GO" id="GO:0004342">
    <property type="term" value="F:glucosamine-6-phosphate deaminase activity"/>
    <property type="evidence" value="ECO:0007669"/>
    <property type="project" value="InterPro"/>
</dbReference>
<gene>
    <name evidence="6" type="ORF">HA254_00410</name>
</gene>
<organism evidence="6 7">
    <name type="scientific">Candidatus Iainarchaeum sp</name>
    <dbReference type="NCBI Taxonomy" id="3101447"/>
    <lineage>
        <taxon>Archaea</taxon>
        <taxon>Candidatus Iainarchaeota</taxon>
        <taxon>Candidatus Iainarchaeia</taxon>
        <taxon>Candidatus Iainarchaeales</taxon>
        <taxon>Candidatus Iainarchaeaceae</taxon>
        <taxon>Candidatus Iainarchaeum</taxon>
    </lineage>
</organism>
<evidence type="ECO:0000259" key="5">
    <source>
        <dbReference type="Pfam" id="PF01182"/>
    </source>
</evidence>
<dbReference type="AlphaFoldDB" id="A0A7J4IUJ5"/>
<evidence type="ECO:0000259" key="4">
    <source>
        <dbReference type="Pfam" id="PF00294"/>
    </source>
</evidence>
<dbReference type="GO" id="GO:0006043">
    <property type="term" value="P:glucosamine catabolic process"/>
    <property type="evidence" value="ECO:0007669"/>
    <property type="project" value="TreeGrafter"/>
</dbReference>
<dbReference type="GO" id="GO:0005737">
    <property type="term" value="C:cytoplasm"/>
    <property type="evidence" value="ECO:0007669"/>
    <property type="project" value="TreeGrafter"/>
</dbReference>
<dbReference type="SUPFAM" id="SSF53613">
    <property type="entry name" value="Ribokinase-like"/>
    <property type="match status" value="1"/>
</dbReference>
<dbReference type="GO" id="GO:0016301">
    <property type="term" value="F:kinase activity"/>
    <property type="evidence" value="ECO:0007669"/>
    <property type="project" value="UniProtKB-KW"/>
</dbReference>
<dbReference type="PROSITE" id="PS01161">
    <property type="entry name" value="GLC_GALNAC_ISOMERASE"/>
    <property type="match status" value="1"/>
</dbReference>
<keyword evidence="1" id="KW-0808">Transferase</keyword>
<dbReference type="GO" id="GO:0019262">
    <property type="term" value="P:N-acetylneuraminate catabolic process"/>
    <property type="evidence" value="ECO:0007669"/>
    <property type="project" value="TreeGrafter"/>
</dbReference>
<name>A0A7J4IUJ5_9ARCH</name>
<dbReference type="GO" id="GO:0006046">
    <property type="term" value="P:N-acetylglucosamine catabolic process"/>
    <property type="evidence" value="ECO:0007669"/>
    <property type="project" value="TreeGrafter"/>
</dbReference>
<dbReference type="InterPro" id="IPR011611">
    <property type="entry name" value="PfkB_dom"/>
</dbReference>
<dbReference type="GO" id="GO:0042802">
    <property type="term" value="F:identical protein binding"/>
    <property type="evidence" value="ECO:0007669"/>
    <property type="project" value="TreeGrafter"/>
</dbReference>
<dbReference type="Proteomes" id="UP000565078">
    <property type="component" value="Unassembled WGS sequence"/>
</dbReference>
<dbReference type="Pfam" id="PF01182">
    <property type="entry name" value="Glucosamine_iso"/>
    <property type="match status" value="1"/>
</dbReference>
<keyword evidence="2" id="KW-0418">Kinase</keyword>
<evidence type="ECO:0000256" key="2">
    <source>
        <dbReference type="ARBA" id="ARBA00022777"/>
    </source>
</evidence>
<dbReference type="PROSITE" id="PS00584">
    <property type="entry name" value="PFKB_KINASES_2"/>
    <property type="match status" value="1"/>
</dbReference>
<reference evidence="7" key="1">
    <citation type="journal article" date="2020" name="bioRxiv">
        <title>A rank-normalized archaeal taxonomy based on genome phylogeny resolves widespread incomplete and uneven classifications.</title>
        <authorList>
            <person name="Rinke C."/>
            <person name="Chuvochina M."/>
            <person name="Mussig A.J."/>
            <person name="Chaumeil P.-A."/>
            <person name="Waite D.W."/>
            <person name="Whitman W.B."/>
            <person name="Parks D.H."/>
            <person name="Hugenholtz P."/>
        </authorList>
    </citation>
    <scope>NUCLEOTIDE SEQUENCE [LARGE SCALE GENOMIC DNA]</scope>
</reference>
<dbReference type="SUPFAM" id="SSF100950">
    <property type="entry name" value="NagB/RpiA/CoA transferase-like"/>
    <property type="match status" value="1"/>
</dbReference>
<dbReference type="EMBL" id="DUGC01000007">
    <property type="protein sequence ID" value="HIH09112.1"/>
    <property type="molecule type" value="Genomic_DNA"/>
</dbReference>
<accession>A0A7J4IUJ5</accession>
<dbReference type="InterPro" id="IPR029056">
    <property type="entry name" value="Ribokinase-like"/>
</dbReference>
<feature type="domain" description="Carbohydrate kinase PfkB" evidence="4">
    <location>
        <begin position="14"/>
        <end position="178"/>
    </location>
</feature>
<evidence type="ECO:0008006" key="8">
    <source>
        <dbReference type="Google" id="ProtNLM"/>
    </source>
</evidence>
<dbReference type="Gene3D" id="3.40.1190.20">
    <property type="match status" value="1"/>
</dbReference>
<protein>
    <recommendedName>
        <fullName evidence="8">Glucosamine-6-phosphate deaminase</fullName>
    </recommendedName>
</protein>
<dbReference type="Pfam" id="PF00294">
    <property type="entry name" value="PfkB"/>
    <property type="match status" value="1"/>
</dbReference>
<dbReference type="InterPro" id="IPR037171">
    <property type="entry name" value="NagB/RpiA_transferase-like"/>
</dbReference>
<dbReference type="InterPro" id="IPR018321">
    <property type="entry name" value="Glucosamine6P_isomerase_CS"/>
</dbReference>
<dbReference type="GO" id="GO:0005975">
    <property type="term" value="P:carbohydrate metabolic process"/>
    <property type="evidence" value="ECO:0007669"/>
    <property type="project" value="InterPro"/>
</dbReference>
<proteinExistence type="predicted"/>
<feature type="domain" description="Glucosamine/galactosamine-6-phosphate isomerase" evidence="5">
    <location>
        <begin position="205"/>
        <end position="417"/>
    </location>
</feature>
<dbReference type="InterPro" id="IPR006148">
    <property type="entry name" value="Glc/Gal-6P_isomerase"/>
</dbReference>
<evidence type="ECO:0000313" key="6">
    <source>
        <dbReference type="EMBL" id="HIH09112.1"/>
    </source>
</evidence>
<dbReference type="CDD" id="cd01399">
    <property type="entry name" value="GlcN6P_deaminase"/>
    <property type="match status" value="1"/>
</dbReference>
<keyword evidence="3" id="KW-0378">Hydrolase</keyword>
<dbReference type="PANTHER" id="PTHR11280:SF5">
    <property type="entry name" value="GLUCOSAMINE-6-PHOSPHATE ISOMERASE"/>
    <property type="match status" value="1"/>
</dbReference>
<dbReference type="Gene3D" id="3.40.50.1360">
    <property type="match status" value="1"/>
</dbReference>
<evidence type="ECO:0000256" key="3">
    <source>
        <dbReference type="ARBA" id="ARBA00022801"/>
    </source>
</evidence>
<dbReference type="InterPro" id="IPR002173">
    <property type="entry name" value="Carboh/pur_kinase_PfkB_CS"/>
</dbReference>
<dbReference type="PANTHER" id="PTHR11280">
    <property type="entry name" value="GLUCOSAMINE-6-PHOSPHATE ISOMERASE"/>
    <property type="match status" value="1"/>
</dbReference>